<protein>
    <submittedName>
        <fullName evidence="1">Uncharacterized protein</fullName>
    </submittedName>
</protein>
<sequence>MLLLEDKKKCKVCLDVMLRYKVAEMYASGMSFFKIRTELKKENIKIAERTIRNHILEHEGESCRWIRFLGKYKFDSAEERRNFEGVFLSRVSLVTELWDKYRSLSQLWDLIVGEDELNPNARRETDKVVKIFSEMRACLNDLIKLQRERDLIQKVAKVVLFMCADGMVEKLSFVLHDLPESRREIVGEIIKEEVGKALEYAKDLAEKGEVTGKTDVQKMMDKVSVEYSKLVGRGEGV</sequence>
<gene>
    <name evidence="1" type="ORF">ENV41_01225</name>
</gene>
<dbReference type="EMBL" id="DTGG01000038">
    <property type="protein sequence ID" value="HFZ08741.1"/>
    <property type="molecule type" value="Genomic_DNA"/>
</dbReference>
<dbReference type="AlphaFoldDB" id="A0A7V3N478"/>
<organism evidence="1">
    <name type="scientific">candidate division CPR3 bacterium</name>
    <dbReference type="NCBI Taxonomy" id="2268181"/>
    <lineage>
        <taxon>Bacteria</taxon>
        <taxon>Bacteria division CPR3</taxon>
    </lineage>
</organism>
<name>A0A7V3N478_UNCC3</name>
<comment type="caution">
    <text evidence="1">The sequence shown here is derived from an EMBL/GenBank/DDBJ whole genome shotgun (WGS) entry which is preliminary data.</text>
</comment>
<reference evidence="1" key="1">
    <citation type="journal article" date="2020" name="mSystems">
        <title>Genome- and Community-Level Interaction Insights into Carbon Utilization and Element Cycling Functions of Hydrothermarchaeota in Hydrothermal Sediment.</title>
        <authorList>
            <person name="Zhou Z."/>
            <person name="Liu Y."/>
            <person name="Xu W."/>
            <person name="Pan J."/>
            <person name="Luo Z.H."/>
            <person name="Li M."/>
        </authorList>
    </citation>
    <scope>NUCLEOTIDE SEQUENCE [LARGE SCALE GENOMIC DNA]</scope>
    <source>
        <strain evidence="1">SpSt-757</strain>
    </source>
</reference>
<evidence type="ECO:0000313" key="1">
    <source>
        <dbReference type="EMBL" id="HFZ08741.1"/>
    </source>
</evidence>
<accession>A0A7V3N478</accession>
<proteinExistence type="predicted"/>